<dbReference type="STRING" id="1965070.A0A3S4Q7P1"/>
<sequence length="218" mass="25440">LLNITQKFSNEIKMEFGIDKCAVIHLKRGKFDESQGFKIDEETFIEALTENRTYKYFDNGKCRLCKTADESLNHLLAGYSTLARTDYLARHNQVAKIIYQQIAKRCGLLRSYPSYYKFNPAPVLENEKYTLYWDKEVRTDKTIDFDKPDIILIDKQKQFTQLIDVAVPLTQSIKHRKHENSKISKSGNRVQKNLEAKFSPNCPNNNISQRSHPKETQK</sequence>
<feature type="non-terminal residue" evidence="2">
    <location>
        <position position="1"/>
    </location>
</feature>
<feature type="region of interest" description="Disordered" evidence="1">
    <location>
        <begin position="195"/>
        <end position="218"/>
    </location>
</feature>
<dbReference type="PANTHER" id="PTHR35450:SF2">
    <property type="entry name" value="REVERSE TRANSCRIPTASE DOMAIN-CONTAINING PROTEIN"/>
    <property type="match status" value="1"/>
</dbReference>
<proteinExistence type="predicted"/>
<evidence type="ECO:0000313" key="3">
    <source>
        <dbReference type="Proteomes" id="UP000285301"/>
    </source>
</evidence>
<comment type="caution">
    <text evidence="2">The sequence shown here is derived from an EMBL/GenBank/DDBJ whole genome shotgun (WGS) entry which is preliminary data.</text>
</comment>
<feature type="compositionally biased region" description="Polar residues" evidence="1">
    <location>
        <begin position="201"/>
        <end position="210"/>
    </location>
</feature>
<dbReference type="Proteomes" id="UP000285301">
    <property type="component" value="Unassembled WGS sequence"/>
</dbReference>
<dbReference type="EMBL" id="NCKU01013060">
    <property type="protein sequence ID" value="RWR99918.1"/>
    <property type="molecule type" value="Genomic_DNA"/>
</dbReference>
<accession>A0A3S4Q7P1</accession>
<dbReference type="AlphaFoldDB" id="A0A3S4Q7P1"/>
<keyword evidence="3" id="KW-1185">Reference proteome</keyword>
<evidence type="ECO:0000256" key="1">
    <source>
        <dbReference type="SAM" id="MobiDB-lite"/>
    </source>
</evidence>
<dbReference type="OrthoDB" id="5962029at2759"/>
<reference evidence="2 3" key="1">
    <citation type="journal article" date="2018" name="Gigascience">
        <title>Genomes of trombidid mites reveal novel predicted allergens and laterally-transferred genes associated with secondary metabolism.</title>
        <authorList>
            <person name="Dong X."/>
            <person name="Chaisiri K."/>
            <person name="Xia D."/>
            <person name="Armstrong S.D."/>
            <person name="Fang Y."/>
            <person name="Donnelly M.J."/>
            <person name="Kadowaki T."/>
            <person name="McGarry J.W."/>
            <person name="Darby A.C."/>
            <person name="Makepeace B.L."/>
        </authorList>
    </citation>
    <scope>NUCLEOTIDE SEQUENCE [LARGE SCALE GENOMIC DNA]</scope>
    <source>
        <strain evidence="2">UoL-WK</strain>
    </source>
</reference>
<dbReference type="PANTHER" id="PTHR35450">
    <property type="entry name" value="REVERSE TRANSCRIPTASE DOMAIN-CONTAINING PROTEIN"/>
    <property type="match status" value="1"/>
</dbReference>
<organism evidence="2 3">
    <name type="scientific">Dinothrombium tinctorium</name>
    <dbReference type="NCBI Taxonomy" id="1965070"/>
    <lineage>
        <taxon>Eukaryota</taxon>
        <taxon>Metazoa</taxon>
        <taxon>Ecdysozoa</taxon>
        <taxon>Arthropoda</taxon>
        <taxon>Chelicerata</taxon>
        <taxon>Arachnida</taxon>
        <taxon>Acari</taxon>
        <taxon>Acariformes</taxon>
        <taxon>Trombidiformes</taxon>
        <taxon>Prostigmata</taxon>
        <taxon>Anystina</taxon>
        <taxon>Parasitengona</taxon>
        <taxon>Trombidioidea</taxon>
        <taxon>Trombidiidae</taxon>
        <taxon>Dinothrombium</taxon>
    </lineage>
</organism>
<protein>
    <submittedName>
        <fullName evidence="2">Uncharacterized protein</fullName>
    </submittedName>
</protein>
<name>A0A3S4Q7P1_9ACAR</name>
<gene>
    <name evidence="2" type="ORF">B4U79_02998</name>
</gene>
<evidence type="ECO:0000313" key="2">
    <source>
        <dbReference type="EMBL" id="RWR99918.1"/>
    </source>
</evidence>